<reference evidence="2 3" key="2">
    <citation type="submission" date="2020-02" db="EMBL/GenBank/DDBJ databases">
        <title>Candidatus Galacturonibacter soehngenii shows hetero-acetogenic catabolism of galacturonic acid but lacks a canonical carbon monoxide dehydrogenase/acetyl-CoA synthase complex.</title>
        <authorList>
            <person name="Diender M."/>
            <person name="Stouten G.R."/>
            <person name="Petersen J.F."/>
            <person name="Nielsen P.H."/>
            <person name="Dueholm M.S."/>
            <person name="Pronk J.T."/>
            <person name="Van Loosdrecht M.C.M."/>
        </authorList>
    </citation>
    <scope>NUCLEOTIDE SEQUENCE [LARGE SCALE GENOMIC DNA]</scope>
    <source>
        <strain evidence="2">GalUA</strain>
    </source>
</reference>
<dbReference type="OrthoDB" id="9783080at2"/>
<sequence>MSNIISIGDKVDLRIIKRSHVENNIEKDYRTYKSKVVDVVNDNTIKLAMPIEGGNIVLLPLEGVFDIFFYTNNGLYQSKGKVIERLKENNLFVFIFEMTQPIKKNQRREFYRFNCIIDMKYTIITESESKMILPEVIEEARGEKIKWKEGFIVDISGGGLRFTTNDEFAKSSYIIINFNLMINHRMKQYSTVIKIISSEKILNRSGQYENRGKYISLRKDEVEEIVRYIFEEERKSRKNRKS</sequence>
<dbReference type="AlphaFoldDB" id="A0A7V7UBK2"/>
<keyword evidence="3" id="KW-1185">Reference proteome</keyword>
<dbReference type="EMBL" id="WAGX01000005">
    <property type="protein sequence ID" value="KAB1437689.1"/>
    <property type="molecule type" value="Genomic_DNA"/>
</dbReference>
<dbReference type="Pfam" id="PF12945">
    <property type="entry name" value="PilZNR"/>
    <property type="match status" value="1"/>
</dbReference>
<gene>
    <name evidence="2" type="ORF">F7O84_08800</name>
</gene>
<comment type="caution">
    <text evidence="2">The sequence shown here is derived from an EMBL/GenBank/DDBJ whole genome shotgun (WGS) entry which is preliminary data.</text>
</comment>
<name>A0A7V7UBK2_9FIRM</name>
<evidence type="ECO:0000259" key="1">
    <source>
        <dbReference type="Pfam" id="PF12945"/>
    </source>
</evidence>
<accession>A0A7V7UBK2</accession>
<reference evidence="2 3" key="1">
    <citation type="submission" date="2019-09" db="EMBL/GenBank/DDBJ databases">
        <authorList>
            <person name="Valk L.C."/>
        </authorList>
    </citation>
    <scope>NUCLEOTIDE SEQUENCE [LARGE SCALE GENOMIC DNA]</scope>
    <source>
        <strain evidence="2">GalUA</strain>
    </source>
</reference>
<organism evidence="2 3">
    <name type="scientific">Candidatus Galacturonatibacter soehngenii</name>
    <dbReference type="NCBI Taxonomy" id="2307010"/>
    <lineage>
        <taxon>Bacteria</taxon>
        <taxon>Bacillati</taxon>
        <taxon>Bacillota</taxon>
        <taxon>Clostridia</taxon>
        <taxon>Lachnospirales</taxon>
        <taxon>Lachnospiraceae</taxon>
        <taxon>Candidatus Galacturonatibacter</taxon>
    </lineage>
</organism>
<evidence type="ECO:0000313" key="2">
    <source>
        <dbReference type="EMBL" id="KAB1437689.1"/>
    </source>
</evidence>
<proteinExistence type="predicted"/>
<dbReference type="Proteomes" id="UP000461768">
    <property type="component" value="Unassembled WGS sequence"/>
</dbReference>
<dbReference type="InterPro" id="IPR009926">
    <property type="entry name" value="T3SS_YcgR_PilZN"/>
</dbReference>
<protein>
    <recommendedName>
        <fullName evidence="1">Type III secretion system flagellar brake protein YcgR PilZN domain-containing protein</fullName>
    </recommendedName>
</protein>
<dbReference type="RefSeq" id="WP_151144224.1">
    <property type="nucleotide sequence ID" value="NZ_WAGX01000005.1"/>
</dbReference>
<evidence type="ECO:0000313" key="3">
    <source>
        <dbReference type="Proteomes" id="UP000461768"/>
    </source>
</evidence>
<feature type="domain" description="Type III secretion system flagellar brake protein YcgR PilZN" evidence="1">
    <location>
        <begin position="7"/>
        <end position="95"/>
    </location>
</feature>